<keyword evidence="2" id="KW-1185">Reference proteome</keyword>
<reference evidence="2" key="1">
    <citation type="journal article" date="2013" name="Nature">
        <title>Draft genome of the wheat A-genome progenitor Triticum urartu.</title>
        <authorList>
            <person name="Ling H.Q."/>
            <person name="Zhao S."/>
            <person name="Liu D."/>
            <person name="Wang J."/>
            <person name="Sun H."/>
            <person name="Zhang C."/>
            <person name="Fan H."/>
            <person name="Li D."/>
            <person name="Dong L."/>
            <person name="Tao Y."/>
            <person name="Gao C."/>
            <person name="Wu H."/>
            <person name="Li Y."/>
            <person name="Cui Y."/>
            <person name="Guo X."/>
            <person name="Zheng S."/>
            <person name="Wang B."/>
            <person name="Yu K."/>
            <person name="Liang Q."/>
            <person name="Yang W."/>
            <person name="Lou X."/>
            <person name="Chen J."/>
            <person name="Feng M."/>
            <person name="Jian J."/>
            <person name="Zhang X."/>
            <person name="Luo G."/>
            <person name="Jiang Y."/>
            <person name="Liu J."/>
            <person name="Wang Z."/>
            <person name="Sha Y."/>
            <person name="Zhang B."/>
            <person name="Wu H."/>
            <person name="Tang D."/>
            <person name="Shen Q."/>
            <person name="Xue P."/>
            <person name="Zou S."/>
            <person name="Wang X."/>
            <person name="Liu X."/>
            <person name="Wang F."/>
            <person name="Yang Y."/>
            <person name="An X."/>
            <person name="Dong Z."/>
            <person name="Zhang K."/>
            <person name="Zhang X."/>
            <person name="Luo M.C."/>
            <person name="Dvorak J."/>
            <person name="Tong Y."/>
            <person name="Wang J."/>
            <person name="Yang H."/>
            <person name="Li Z."/>
            <person name="Wang D."/>
            <person name="Zhang A."/>
            <person name="Wang J."/>
        </authorList>
    </citation>
    <scope>NUCLEOTIDE SEQUENCE</scope>
    <source>
        <strain evidence="2">cv. G1812</strain>
    </source>
</reference>
<evidence type="ECO:0000313" key="2">
    <source>
        <dbReference type="Proteomes" id="UP000015106"/>
    </source>
</evidence>
<protein>
    <submittedName>
        <fullName evidence="1">Uncharacterized protein</fullName>
    </submittedName>
</protein>
<organism evidence="1 2">
    <name type="scientific">Triticum urartu</name>
    <name type="common">Red wild einkorn</name>
    <name type="synonym">Crithodium urartu</name>
    <dbReference type="NCBI Taxonomy" id="4572"/>
    <lineage>
        <taxon>Eukaryota</taxon>
        <taxon>Viridiplantae</taxon>
        <taxon>Streptophyta</taxon>
        <taxon>Embryophyta</taxon>
        <taxon>Tracheophyta</taxon>
        <taxon>Spermatophyta</taxon>
        <taxon>Magnoliopsida</taxon>
        <taxon>Liliopsida</taxon>
        <taxon>Poales</taxon>
        <taxon>Poaceae</taxon>
        <taxon>BOP clade</taxon>
        <taxon>Pooideae</taxon>
        <taxon>Triticodae</taxon>
        <taxon>Triticeae</taxon>
        <taxon>Triticinae</taxon>
        <taxon>Triticum</taxon>
    </lineage>
</organism>
<reference evidence="1" key="3">
    <citation type="submission" date="2022-06" db="UniProtKB">
        <authorList>
            <consortium name="EnsemblPlants"/>
        </authorList>
    </citation>
    <scope>IDENTIFICATION</scope>
</reference>
<dbReference type="Proteomes" id="UP000015106">
    <property type="component" value="Chromosome 6"/>
</dbReference>
<dbReference type="AlphaFoldDB" id="A0A8R7QNA9"/>
<proteinExistence type="predicted"/>
<dbReference type="Gramene" id="TuG1812G0600001030.01.T01">
    <property type="protein sequence ID" value="TuG1812G0600001030.01.T01.cds325182"/>
    <property type="gene ID" value="TuG1812G0600001030.01"/>
</dbReference>
<accession>A0A8R7QNA9</accession>
<dbReference type="EnsemblPlants" id="TuG1812G0600001030.01.T01">
    <property type="protein sequence ID" value="TuG1812G0600001030.01.T01.cds325182"/>
    <property type="gene ID" value="TuG1812G0600001030.01"/>
</dbReference>
<name>A0A8R7QNA9_TRIUA</name>
<reference evidence="1" key="2">
    <citation type="submission" date="2018-03" db="EMBL/GenBank/DDBJ databases">
        <title>The Triticum urartu genome reveals the dynamic nature of wheat genome evolution.</title>
        <authorList>
            <person name="Ling H."/>
            <person name="Ma B."/>
            <person name="Shi X."/>
            <person name="Liu H."/>
            <person name="Dong L."/>
            <person name="Sun H."/>
            <person name="Cao Y."/>
            <person name="Gao Q."/>
            <person name="Zheng S."/>
            <person name="Li Y."/>
            <person name="Yu Y."/>
            <person name="Du H."/>
            <person name="Qi M."/>
            <person name="Li Y."/>
            <person name="Yu H."/>
            <person name="Cui Y."/>
            <person name="Wang N."/>
            <person name="Chen C."/>
            <person name="Wu H."/>
            <person name="Zhao Y."/>
            <person name="Zhang J."/>
            <person name="Li Y."/>
            <person name="Zhou W."/>
            <person name="Zhang B."/>
            <person name="Hu W."/>
            <person name="Eijk M."/>
            <person name="Tang J."/>
            <person name="Witsenboer H."/>
            <person name="Zhao S."/>
            <person name="Li Z."/>
            <person name="Zhang A."/>
            <person name="Wang D."/>
            <person name="Liang C."/>
        </authorList>
    </citation>
    <scope>NUCLEOTIDE SEQUENCE [LARGE SCALE GENOMIC DNA]</scope>
    <source>
        <strain evidence="1">cv. G1812</strain>
    </source>
</reference>
<evidence type="ECO:0000313" key="1">
    <source>
        <dbReference type="EnsemblPlants" id="TuG1812G0600001030.01.T01.cds325182"/>
    </source>
</evidence>
<sequence>MCILQDYIDYLIGCAVLRCVVWRGLFFMCFVDHAANRRHVVISLLSEMIRLHLDQEGRKFLVEHLVLFT</sequence>